<keyword evidence="3" id="KW-1185">Reference proteome</keyword>
<feature type="region of interest" description="Disordered" evidence="1">
    <location>
        <begin position="1"/>
        <end position="25"/>
    </location>
</feature>
<reference evidence="2 3" key="1">
    <citation type="journal article" date="2015" name="Proc. Natl. Acad. Sci. U.S.A.">
        <title>The resurrection genome of Boea hygrometrica: A blueprint for survival of dehydration.</title>
        <authorList>
            <person name="Xiao L."/>
            <person name="Yang G."/>
            <person name="Zhang L."/>
            <person name="Yang X."/>
            <person name="Zhao S."/>
            <person name="Ji Z."/>
            <person name="Zhou Q."/>
            <person name="Hu M."/>
            <person name="Wang Y."/>
            <person name="Chen M."/>
            <person name="Xu Y."/>
            <person name="Jin H."/>
            <person name="Xiao X."/>
            <person name="Hu G."/>
            <person name="Bao F."/>
            <person name="Hu Y."/>
            <person name="Wan P."/>
            <person name="Li L."/>
            <person name="Deng X."/>
            <person name="Kuang T."/>
            <person name="Xiang C."/>
            <person name="Zhu J.K."/>
            <person name="Oliver M.J."/>
            <person name="He Y."/>
        </authorList>
    </citation>
    <scope>NUCLEOTIDE SEQUENCE [LARGE SCALE GENOMIC DNA]</scope>
    <source>
        <strain evidence="3">cv. XS01</strain>
    </source>
</reference>
<dbReference type="Proteomes" id="UP000250235">
    <property type="component" value="Unassembled WGS sequence"/>
</dbReference>
<organism evidence="2 3">
    <name type="scientific">Dorcoceras hygrometricum</name>
    <dbReference type="NCBI Taxonomy" id="472368"/>
    <lineage>
        <taxon>Eukaryota</taxon>
        <taxon>Viridiplantae</taxon>
        <taxon>Streptophyta</taxon>
        <taxon>Embryophyta</taxon>
        <taxon>Tracheophyta</taxon>
        <taxon>Spermatophyta</taxon>
        <taxon>Magnoliopsida</taxon>
        <taxon>eudicotyledons</taxon>
        <taxon>Gunneridae</taxon>
        <taxon>Pentapetalae</taxon>
        <taxon>asterids</taxon>
        <taxon>lamiids</taxon>
        <taxon>Lamiales</taxon>
        <taxon>Gesneriaceae</taxon>
        <taxon>Didymocarpoideae</taxon>
        <taxon>Trichosporeae</taxon>
        <taxon>Loxocarpinae</taxon>
        <taxon>Dorcoceras</taxon>
    </lineage>
</organism>
<protein>
    <submittedName>
        <fullName evidence="2">Uncharacterized protein</fullName>
    </submittedName>
</protein>
<name>A0A2Z7AYR7_9LAMI</name>
<evidence type="ECO:0000256" key="1">
    <source>
        <dbReference type="SAM" id="MobiDB-lite"/>
    </source>
</evidence>
<evidence type="ECO:0000313" key="2">
    <source>
        <dbReference type="EMBL" id="KZV26623.1"/>
    </source>
</evidence>
<accession>A0A2Z7AYR7</accession>
<dbReference type="AlphaFoldDB" id="A0A2Z7AYR7"/>
<gene>
    <name evidence="2" type="ORF">F511_08147</name>
</gene>
<sequence length="55" mass="5426">MTNSARTETPQRGGRNKSGEGAAAAALSGGGMRLGVEEGAAESKGLGFVCCVVMP</sequence>
<evidence type="ECO:0000313" key="3">
    <source>
        <dbReference type="Proteomes" id="UP000250235"/>
    </source>
</evidence>
<dbReference type="EMBL" id="KV011191">
    <property type="protein sequence ID" value="KZV26623.1"/>
    <property type="molecule type" value="Genomic_DNA"/>
</dbReference>
<proteinExistence type="predicted"/>
<feature type="compositionally biased region" description="Polar residues" evidence="1">
    <location>
        <begin position="1"/>
        <end position="10"/>
    </location>
</feature>